<dbReference type="PROSITE" id="PS50109">
    <property type="entry name" value="HIS_KIN"/>
    <property type="match status" value="1"/>
</dbReference>
<evidence type="ECO:0000256" key="4">
    <source>
        <dbReference type="ARBA" id="ARBA00022679"/>
    </source>
</evidence>
<dbReference type="Gene3D" id="1.25.40.10">
    <property type="entry name" value="Tetratricopeptide repeat domain"/>
    <property type="match status" value="2"/>
</dbReference>
<evidence type="ECO:0000256" key="6">
    <source>
        <dbReference type="ARBA" id="ARBA00022777"/>
    </source>
</evidence>
<reference evidence="12 13" key="1">
    <citation type="submission" date="2016-05" db="EMBL/GenBank/DDBJ databases">
        <title>Niabella ginsenosidivorans BS26 whole genome sequencing.</title>
        <authorList>
            <person name="Im W.T."/>
            <person name="Siddiqi M.Z."/>
        </authorList>
    </citation>
    <scope>NUCLEOTIDE SEQUENCE [LARGE SCALE GENOMIC DNA]</scope>
    <source>
        <strain evidence="12 13">BS26</strain>
    </source>
</reference>
<keyword evidence="4" id="KW-0808">Transferase</keyword>
<evidence type="ECO:0000259" key="11">
    <source>
        <dbReference type="PROSITE" id="PS50109"/>
    </source>
</evidence>
<accession>A0A1A9I5L9</accession>
<name>A0A1A9I5L9_9BACT</name>
<dbReference type="GO" id="GO:0016020">
    <property type="term" value="C:membrane"/>
    <property type="evidence" value="ECO:0007669"/>
    <property type="project" value="InterPro"/>
</dbReference>
<keyword evidence="7" id="KW-0067">ATP-binding</keyword>
<comment type="catalytic activity">
    <reaction evidence="1">
        <text>ATP + protein L-histidine = ADP + protein N-phospho-L-histidine.</text>
        <dbReference type="EC" id="2.7.13.3"/>
    </reaction>
</comment>
<dbReference type="InterPro" id="IPR050482">
    <property type="entry name" value="Sensor_HK_TwoCompSys"/>
</dbReference>
<protein>
    <recommendedName>
        <fullName evidence="2">histidine kinase</fullName>
        <ecNumber evidence="2">2.7.13.3</ecNumber>
    </recommendedName>
</protein>
<dbReference type="EMBL" id="CP015772">
    <property type="protein sequence ID" value="ANH81982.1"/>
    <property type="molecule type" value="Genomic_DNA"/>
</dbReference>
<evidence type="ECO:0000256" key="10">
    <source>
        <dbReference type="SAM" id="Phobius"/>
    </source>
</evidence>
<dbReference type="SUPFAM" id="SSF48452">
    <property type="entry name" value="TPR-like"/>
    <property type="match status" value="1"/>
</dbReference>
<dbReference type="CDD" id="cd16917">
    <property type="entry name" value="HATPase_UhpB-NarQ-NarX-like"/>
    <property type="match status" value="1"/>
</dbReference>
<feature type="transmembrane region" description="Helical" evidence="10">
    <location>
        <begin position="383"/>
        <end position="403"/>
    </location>
</feature>
<dbReference type="GO" id="GO:0046983">
    <property type="term" value="F:protein dimerization activity"/>
    <property type="evidence" value="ECO:0007669"/>
    <property type="project" value="InterPro"/>
</dbReference>
<dbReference type="SUPFAM" id="SSF55874">
    <property type="entry name" value="ATPase domain of HSP90 chaperone/DNA topoisomerase II/histidine kinase"/>
    <property type="match status" value="1"/>
</dbReference>
<dbReference type="InterPro" id="IPR036890">
    <property type="entry name" value="HATPase_C_sf"/>
</dbReference>
<evidence type="ECO:0000256" key="5">
    <source>
        <dbReference type="ARBA" id="ARBA00022741"/>
    </source>
</evidence>
<dbReference type="STRING" id="1176587.A8C56_14285"/>
<evidence type="ECO:0000256" key="2">
    <source>
        <dbReference type="ARBA" id="ARBA00012438"/>
    </source>
</evidence>
<dbReference type="InterPro" id="IPR003594">
    <property type="entry name" value="HATPase_dom"/>
</dbReference>
<keyword evidence="10" id="KW-0472">Membrane</keyword>
<evidence type="ECO:0000256" key="3">
    <source>
        <dbReference type="ARBA" id="ARBA00022553"/>
    </source>
</evidence>
<dbReference type="SMART" id="SM00387">
    <property type="entry name" value="HATPase_c"/>
    <property type="match status" value="1"/>
</dbReference>
<dbReference type="InterPro" id="IPR011990">
    <property type="entry name" value="TPR-like_helical_dom_sf"/>
</dbReference>
<proteinExistence type="predicted"/>
<gene>
    <name evidence="12" type="ORF">A8C56_14285</name>
</gene>
<dbReference type="GO" id="GO:0005524">
    <property type="term" value="F:ATP binding"/>
    <property type="evidence" value="ECO:0007669"/>
    <property type="project" value="UniProtKB-KW"/>
</dbReference>
<organism evidence="12 13">
    <name type="scientific">Niabella ginsenosidivorans</name>
    <dbReference type="NCBI Taxonomy" id="1176587"/>
    <lineage>
        <taxon>Bacteria</taxon>
        <taxon>Pseudomonadati</taxon>
        <taxon>Bacteroidota</taxon>
        <taxon>Chitinophagia</taxon>
        <taxon>Chitinophagales</taxon>
        <taxon>Chitinophagaceae</taxon>
        <taxon>Niabella</taxon>
    </lineage>
</organism>
<keyword evidence="9" id="KW-0175">Coiled coil</keyword>
<evidence type="ECO:0000256" key="1">
    <source>
        <dbReference type="ARBA" id="ARBA00000085"/>
    </source>
</evidence>
<dbReference type="InterPro" id="IPR011712">
    <property type="entry name" value="Sig_transdc_His_kin_sub3_dim/P"/>
</dbReference>
<keyword evidence="5" id="KW-0547">Nucleotide-binding</keyword>
<dbReference type="EC" id="2.7.13.3" evidence="2"/>
<sequence>MLPAYSQPIEPVTLQLDSLQHLLEKASSDTAKATLLYQMGDEWSLADTTKALQLVRKGLLLAGNHPFYTGLGYFYIGRVYMDHDLLPAEKAFLQSNTYFEKVHTPQSWSYQSRCWANLANINQRQNNEKSYIDLLLNKAIPLAIKAGDNLRTARYYMNVGIPFMEDRNTQKAISYFLRSNDILKKSDPGSVQFAENYTLCAKTYLYAHNLNAAKAYLDSAHNILRGKPLSVEQLSYYSIESMYYIDKKDLEKASKSIGKGLDIANQLHDNIGIRDLLYQKARIYDEQKNYKKVKSTLFQILYGKFIITDGDRKQLYHDIAATEANMGHMDSAYNWLLQYSALADSISKKEAEKQIATFEAKFNYTEKEKELLVISNRARIQRLIMWMSIGGLLVVSLLSAHLYRLRKTKAEQEVRSLEQQQQIALTAALLQGEEKERVRLARDLHDGLGGMLAGVKINLTNAIQDHTSEELNKVIGQLDGSVTELRRIARNMMPEALLRSGLETALADLCQSVSTEKLRIDFSFMNISPHIPMQEQIIIYRIIQELLANIVKHSLASEAFIQCSQNGTLFYITAEDNGKGINQTLPAGRRGIGLDNIQSRVDFLEGKMDFSSQPGRGTVTNIEIKVHDGK</sequence>
<dbReference type="Pfam" id="PF07730">
    <property type="entry name" value="HisKA_3"/>
    <property type="match status" value="1"/>
</dbReference>
<dbReference type="InterPro" id="IPR005467">
    <property type="entry name" value="His_kinase_dom"/>
</dbReference>
<dbReference type="KEGG" id="nia:A8C56_14285"/>
<keyword evidence="10" id="KW-0812">Transmembrane</keyword>
<dbReference type="Proteomes" id="UP000077667">
    <property type="component" value="Chromosome"/>
</dbReference>
<keyword evidence="10" id="KW-1133">Transmembrane helix</keyword>
<keyword evidence="6" id="KW-0418">Kinase</keyword>
<evidence type="ECO:0000256" key="7">
    <source>
        <dbReference type="ARBA" id="ARBA00022840"/>
    </source>
</evidence>
<dbReference type="Gene3D" id="3.30.565.10">
    <property type="entry name" value="Histidine kinase-like ATPase, C-terminal domain"/>
    <property type="match status" value="1"/>
</dbReference>
<dbReference type="Gene3D" id="1.20.5.1930">
    <property type="match status" value="1"/>
</dbReference>
<keyword evidence="3" id="KW-0597">Phosphoprotein</keyword>
<evidence type="ECO:0000256" key="8">
    <source>
        <dbReference type="ARBA" id="ARBA00023012"/>
    </source>
</evidence>
<dbReference type="PANTHER" id="PTHR24421">
    <property type="entry name" value="NITRATE/NITRITE SENSOR PROTEIN NARX-RELATED"/>
    <property type="match status" value="1"/>
</dbReference>
<dbReference type="Pfam" id="PF02518">
    <property type="entry name" value="HATPase_c"/>
    <property type="match status" value="1"/>
</dbReference>
<feature type="coiled-coil region" evidence="9">
    <location>
        <begin position="400"/>
        <end position="427"/>
    </location>
</feature>
<keyword evidence="8" id="KW-0902">Two-component regulatory system</keyword>
<feature type="domain" description="Histidine kinase" evidence="11">
    <location>
        <begin position="439"/>
        <end position="628"/>
    </location>
</feature>
<evidence type="ECO:0000256" key="9">
    <source>
        <dbReference type="SAM" id="Coils"/>
    </source>
</evidence>
<dbReference type="PANTHER" id="PTHR24421:SF10">
    <property type="entry name" value="NITRATE_NITRITE SENSOR PROTEIN NARQ"/>
    <property type="match status" value="1"/>
</dbReference>
<keyword evidence="13" id="KW-1185">Reference proteome</keyword>
<dbReference type="GO" id="GO:0000155">
    <property type="term" value="F:phosphorelay sensor kinase activity"/>
    <property type="evidence" value="ECO:0007669"/>
    <property type="project" value="InterPro"/>
</dbReference>
<dbReference type="AlphaFoldDB" id="A0A1A9I5L9"/>
<evidence type="ECO:0000313" key="13">
    <source>
        <dbReference type="Proteomes" id="UP000077667"/>
    </source>
</evidence>
<evidence type="ECO:0000313" key="12">
    <source>
        <dbReference type="EMBL" id="ANH81982.1"/>
    </source>
</evidence>